<dbReference type="RefSeq" id="WP_015596927.1">
    <property type="nucleotide sequence ID" value="NC_021172.1"/>
</dbReference>
<evidence type="ECO:0000313" key="2">
    <source>
        <dbReference type="EMBL" id="AGK56890.1"/>
    </source>
</evidence>
<sequence>MTGEASKAPSEDQCDVALKRTRRNVMAMAGIAAGALVASSLAAGKAAASGGKRSFSLWDCDEGVACFLIGTKILTAGGERAVEDLHVGDRLPTASGRMREIKKIASWVVERELDRNWPDDVAPIKVCRSAIAPNFPQRDLYLSPLHALYIDGILIAARKLVNGRSIIRCTDYDAHTLTYFNVELEDHQVIWAEGLPVESRLVGSMAACAPLWDSGRRAELASRFRSAVSPWFDKRDVYDKVRDRLEARSEANLGGYGCAG</sequence>
<dbReference type="Pfam" id="PF13403">
    <property type="entry name" value="Hint_2"/>
    <property type="match status" value="1"/>
</dbReference>
<evidence type="ECO:0000259" key="1">
    <source>
        <dbReference type="Pfam" id="PF13403"/>
    </source>
</evidence>
<accession>N0B9V1</accession>
<dbReference type="InterPro" id="IPR028992">
    <property type="entry name" value="Hedgehog/Intein_dom"/>
</dbReference>
<gene>
    <name evidence="2" type="ORF">HYPDE_26038</name>
</gene>
<dbReference type="OrthoDB" id="6305173at2"/>
<dbReference type="eggNOG" id="COG3210">
    <property type="taxonomic scope" value="Bacteria"/>
</dbReference>
<proteinExistence type="predicted"/>
<dbReference type="EMBL" id="CP005587">
    <property type="protein sequence ID" value="AGK56890.1"/>
    <property type="molecule type" value="Genomic_DNA"/>
</dbReference>
<dbReference type="InterPro" id="IPR006311">
    <property type="entry name" value="TAT_signal"/>
</dbReference>
<dbReference type="Gene3D" id="2.170.16.10">
    <property type="entry name" value="Hedgehog/Intein (Hint) domain"/>
    <property type="match status" value="1"/>
</dbReference>
<dbReference type="HOGENOM" id="CLU_996268_0_0_5"/>
<dbReference type="PROSITE" id="PS51318">
    <property type="entry name" value="TAT"/>
    <property type="match status" value="1"/>
</dbReference>
<dbReference type="STRING" id="670307.HYPDE_26038"/>
<reference evidence="2 3" key="1">
    <citation type="journal article" date="2013" name="Genome Announc.">
        <title>Genome sequences for three denitrifying bacterial strains isolated from a uranium- and nitrate-contaminated subsurface environment.</title>
        <authorList>
            <person name="Venkatramanan R."/>
            <person name="Prakash O."/>
            <person name="Woyke T."/>
            <person name="Chain P."/>
            <person name="Goodwin L.A."/>
            <person name="Watson D."/>
            <person name="Brooks S."/>
            <person name="Kostka J.E."/>
            <person name="Green S.J."/>
        </authorList>
    </citation>
    <scope>NUCLEOTIDE SEQUENCE [LARGE SCALE GENOMIC DNA]</scope>
    <source>
        <strain evidence="2 3">1NES1</strain>
    </source>
</reference>
<dbReference type="SUPFAM" id="SSF51294">
    <property type="entry name" value="Hedgehog/intein (Hint) domain"/>
    <property type="match status" value="1"/>
</dbReference>
<evidence type="ECO:0000313" key="3">
    <source>
        <dbReference type="Proteomes" id="UP000005952"/>
    </source>
</evidence>
<organism evidence="2 3">
    <name type="scientific">Hyphomicrobium denitrificans 1NES1</name>
    <dbReference type="NCBI Taxonomy" id="670307"/>
    <lineage>
        <taxon>Bacteria</taxon>
        <taxon>Pseudomonadati</taxon>
        <taxon>Pseudomonadota</taxon>
        <taxon>Alphaproteobacteria</taxon>
        <taxon>Hyphomicrobiales</taxon>
        <taxon>Hyphomicrobiaceae</taxon>
        <taxon>Hyphomicrobium</taxon>
    </lineage>
</organism>
<feature type="domain" description="Hedgehog/Intein (Hint)" evidence="1">
    <location>
        <begin position="66"/>
        <end position="202"/>
    </location>
</feature>
<dbReference type="InterPro" id="IPR036844">
    <property type="entry name" value="Hint_dom_sf"/>
</dbReference>
<name>N0B9V1_9HYPH</name>
<dbReference type="Proteomes" id="UP000005952">
    <property type="component" value="Chromosome"/>
</dbReference>
<dbReference type="AlphaFoldDB" id="N0B9V1"/>
<dbReference type="KEGG" id="hdt:HYPDE_26038"/>
<keyword evidence="3" id="KW-1185">Reference proteome</keyword>
<protein>
    <recommendedName>
        <fullName evidence="1">Hedgehog/Intein (Hint) domain-containing protein</fullName>
    </recommendedName>
</protein>